<keyword evidence="2" id="KW-0812">Transmembrane</keyword>
<feature type="compositionally biased region" description="Polar residues" evidence="1">
    <location>
        <begin position="7"/>
        <end position="21"/>
    </location>
</feature>
<dbReference type="AlphaFoldDB" id="A0A8H6KYH4"/>
<feature type="region of interest" description="Disordered" evidence="1">
    <location>
        <begin position="1"/>
        <end position="29"/>
    </location>
</feature>
<comment type="caution">
    <text evidence="4">The sequence shown here is derived from an EMBL/GenBank/DDBJ whole genome shotgun (WGS) entry which is preliminary data.</text>
</comment>
<feature type="transmembrane region" description="Helical" evidence="2">
    <location>
        <begin position="264"/>
        <end position="282"/>
    </location>
</feature>
<reference evidence="4 5" key="1">
    <citation type="journal article" date="2020" name="Genomics">
        <title>Complete, high-quality genomes from long-read metagenomic sequencing of two wolf lichen thalli reveals enigmatic genome architecture.</title>
        <authorList>
            <person name="McKenzie S.K."/>
            <person name="Walston R.F."/>
            <person name="Allen J.L."/>
        </authorList>
    </citation>
    <scope>NUCLEOTIDE SEQUENCE [LARGE SCALE GENOMIC DNA]</scope>
    <source>
        <strain evidence="4">WasteWater1</strain>
    </source>
</reference>
<protein>
    <recommendedName>
        <fullName evidence="3">Calcium channel YVC1-like C-terminal transmembrane domain-containing protein</fullName>
    </recommendedName>
</protein>
<dbReference type="InterPro" id="IPR052971">
    <property type="entry name" value="TRP_calcium_channel"/>
</dbReference>
<accession>A0A8H6KYH4</accession>
<name>A0A8H6KYH4_9LECA</name>
<keyword evidence="2" id="KW-1133">Transmembrane helix</keyword>
<gene>
    <name evidence="4" type="ORF">HO133_007166</name>
</gene>
<dbReference type="InterPro" id="IPR056336">
    <property type="entry name" value="YVC1_C"/>
</dbReference>
<sequence length="378" mass="41916">MAAAMPQTPSSGGPRTGQTDWQLDPPRIDQDEPLGEIVRQLSVYFIDAIEAPHTFEQLRTASVGHILKPLIKSLSESCHHPDIVSALLILKCHFASGDQDDHGINDTRGHACEIVAWRFLTHLSAAELIDYLLHELPPVSFDPESYDGVGTHPDNGDAAEHAALLSGRDPSATSTRGNTRTSSIAEEEPMASFVGLNALEIAAVAGAKKFLSQRVVQKTVDDIWNGHIIFWESLSVHSKKRAKFYNKARADPYCRLRVPKYQKSFEALFFALFLGLYYAVLVERNPHKITPVEALLYIWIAAFAYDEFGEFRDAGISFYVADFWSLWDIGIIGIGVAYMVSSESLYCLMSSLSDEQVMPASRDEQGEAARQTPPLSDK</sequence>
<evidence type="ECO:0000313" key="5">
    <source>
        <dbReference type="Proteomes" id="UP000593566"/>
    </source>
</evidence>
<proteinExistence type="predicted"/>
<organism evidence="4 5">
    <name type="scientific">Letharia lupina</name>
    <dbReference type="NCBI Taxonomy" id="560253"/>
    <lineage>
        <taxon>Eukaryota</taxon>
        <taxon>Fungi</taxon>
        <taxon>Dikarya</taxon>
        <taxon>Ascomycota</taxon>
        <taxon>Pezizomycotina</taxon>
        <taxon>Lecanoromycetes</taxon>
        <taxon>OSLEUM clade</taxon>
        <taxon>Lecanoromycetidae</taxon>
        <taxon>Lecanorales</taxon>
        <taxon>Lecanorineae</taxon>
        <taxon>Parmeliaceae</taxon>
        <taxon>Letharia</taxon>
    </lineage>
</organism>
<evidence type="ECO:0000313" key="4">
    <source>
        <dbReference type="EMBL" id="KAF6229052.1"/>
    </source>
</evidence>
<feature type="domain" description="Calcium channel YVC1-like C-terminal transmembrane" evidence="3">
    <location>
        <begin position="270"/>
        <end position="337"/>
    </location>
</feature>
<dbReference type="PANTHER" id="PTHR35859:SF5">
    <property type="entry name" value="ION TRANSPORT DOMAIN-CONTAINING PROTEIN"/>
    <property type="match status" value="1"/>
</dbReference>
<dbReference type="PANTHER" id="PTHR35859">
    <property type="entry name" value="NONSELECTIVE CATION CHANNEL PROTEIN"/>
    <property type="match status" value="1"/>
</dbReference>
<keyword evidence="5" id="KW-1185">Reference proteome</keyword>
<dbReference type="RefSeq" id="XP_037156694.1">
    <property type="nucleotide sequence ID" value="XM_037298059.1"/>
</dbReference>
<feature type="transmembrane region" description="Helical" evidence="2">
    <location>
        <begin position="317"/>
        <end position="340"/>
    </location>
</feature>
<dbReference type="Proteomes" id="UP000593566">
    <property type="component" value="Unassembled WGS sequence"/>
</dbReference>
<dbReference type="GeneID" id="59335566"/>
<feature type="region of interest" description="Disordered" evidence="1">
    <location>
        <begin position="359"/>
        <end position="378"/>
    </location>
</feature>
<keyword evidence="2" id="KW-0472">Membrane</keyword>
<feature type="transmembrane region" description="Helical" evidence="2">
    <location>
        <begin position="289"/>
        <end position="305"/>
    </location>
</feature>
<evidence type="ECO:0000256" key="2">
    <source>
        <dbReference type="SAM" id="Phobius"/>
    </source>
</evidence>
<dbReference type="EMBL" id="JACCJB010000003">
    <property type="protein sequence ID" value="KAF6229052.1"/>
    <property type="molecule type" value="Genomic_DNA"/>
</dbReference>
<evidence type="ECO:0000256" key="1">
    <source>
        <dbReference type="SAM" id="MobiDB-lite"/>
    </source>
</evidence>
<dbReference type="Pfam" id="PF23317">
    <property type="entry name" value="YVC1_C"/>
    <property type="match status" value="1"/>
</dbReference>
<evidence type="ECO:0000259" key="3">
    <source>
        <dbReference type="Pfam" id="PF23317"/>
    </source>
</evidence>